<keyword evidence="1" id="KW-0472">Membrane</keyword>
<protein>
    <submittedName>
        <fullName evidence="2">Uncharacterized protein</fullName>
    </submittedName>
</protein>
<keyword evidence="1" id="KW-0812">Transmembrane</keyword>
<accession>A0ABU5MQ77</accession>
<reference evidence="2 3" key="1">
    <citation type="journal article" date="2021" name="Microb. Ecol.">
        <title>A Generalist Lifestyle Allows Rare Gardnerella spp. to Persist at Low Levels in the Vaginal Microbiome.</title>
        <authorList>
            <person name="Khan S."/>
            <person name="Vancuren S.J."/>
            <person name="Hill J.E."/>
        </authorList>
    </citation>
    <scope>NUCLEOTIDE SEQUENCE [LARGE SCALE GENOMIC DNA]</scope>
    <source>
        <strain evidence="2 3">GH020</strain>
    </source>
</reference>
<gene>
    <name evidence="2" type="ORF">CG393_002610</name>
</gene>
<evidence type="ECO:0000256" key="1">
    <source>
        <dbReference type="SAM" id="Phobius"/>
    </source>
</evidence>
<name>A0ABU5MQ77_9BIFI</name>
<comment type="caution">
    <text evidence="2">The sequence shown here is derived from an EMBL/GenBank/DDBJ whole genome shotgun (WGS) entry which is preliminary data.</text>
</comment>
<keyword evidence="3" id="KW-1185">Reference proteome</keyword>
<feature type="transmembrane region" description="Helical" evidence="1">
    <location>
        <begin position="29"/>
        <end position="48"/>
    </location>
</feature>
<dbReference type="RefSeq" id="WP_322524459.1">
    <property type="nucleotide sequence ID" value="NZ_NNRR02000001.1"/>
</dbReference>
<keyword evidence="1" id="KW-1133">Transmembrane helix</keyword>
<sequence>MRKIVQQAIKPILNLLTIAFPIVKKCTHFLFVYLAVSYIIFLVEAVLYGEEKFYGCEKPALIRKIKKFFFNKACMCGFFK</sequence>
<evidence type="ECO:0000313" key="3">
    <source>
        <dbReference type="Proteomes" id="UP000257886"/>
    </source>
</evidence>
<organism evidence="2 3">
    <name type="scientific">Gardnerella piotii</name>
    <dbReference type="NCBI Taxonomy" id="2792977"/>
    <lineage>
        <taxon>Bacteria</taxon>
        <taxon>Bacillati</taxon>
        <taxon>Actinomycetota</taxon>
        <taxon>Actinomycetes</taxon>
        <taxon>Bifidobacteriales</taxon>
        <taxon>Bifidobacteriaceae</taxon>
        <taxon>Gardnerella</taxon>
    </lineage>
</organism>
<dbReference type="Proteomes" id="UP000257886">
    <property type="component" value="Unassembled WGS sequence"/>
</dbReference>
<proteinExistence type="predicted"/>
<evidence type="ECO:0000313" key="2">
    <source>
        <dbReference type="EMBL" id="MDZ7544573.1"/>
    </source>
</evidence>
<dbReference type="EMBL" id="NNRR02000001">
    <property type="protein sequence ID" value="MDZ7544573.1"/>
    <property type="molecule type" value="Genomic_DNA"/>
</dbReference>